<comment type="caution">
    <text evidence="1">The sequence shown here is derived from an EMBL/GenBank/DDBJ whole genome shotgun (WGS) entry which is preliminary data.</text>
</comment>
<dbReference type="EMBL" id="CAHIKZ030003327">
    <property type="protein sequence ID" value="CAE1298953.1"/>
    <property type="molecule type" value="Genomic_DNA"/>
</dbReference>
<dbReference type="AlphaFoldDB" id="A0A812DF07"/>
<evidence type="ECO:0000313" key="2">
    <source>
        <dbReference type="Proteomes" id="UP000597762"/>
    </source>
</evidence>
<dbReference type="Gene3D" id="3.60.10.10">
    <property type="entry name" value="Endonuclease/exonuclease/phosphatase"/>
    <property type="match status" value="1"/>
</dbReference>
<dbReference type="InterPro" id="IPR036691">
    <property type="entry name" value="Endo/exonu/phosph_ase_sf"/>
</dbReference>
<dbReference type="Proteomes" id="UP000597762">
    <property type="component" value="Unassembled WGS sequence"/>
</dbReference>
<accession>A0A812DF07</accession>
<gene>
    <name evidence="1" type="ORF">SPHA_52953</name>
</gene>
<keyword evidence="2" id="KW-1185">Reference proteome</keyword>
<reference evidence="1" key="1">
    <citation type="submission" date="2021-01" db="EMBL/GenBank/DDBJ databases">
        <authorList>
            <person name="Li R."/>
            <person name="Bekaert M."/>
        </authorList>
    </citation>
    <scope>NUCLEOTIDE SEQUENCE</scope>
    <source>
        <strain evidence="1">Farmed</strain>
    </source>
</reference>
<dbReference type="OrthoDB" id="10062692at2759"/>
<sequence>MKLDDTEAVLAFLLALFPRRFCNRDAVTDCGSPNLTIVSRCLPGVRVLPQDDPRQHGVGFAVKNSLIPVIEPPTGRSERILPLGLSTSTGRQGIGKMNENGQRLLELCCHHGLCVTNTYFKCKERHKVSWTHNRSRHWHQLDVVITRRANLRIVLHTRSFHSADCDTNHSLVGCKVRLITKKICRSKTKGLPRINT</sequence>
<name>A0A812DF07_ACAPH</name>
<organism evidence="1 2">
    <name type="scientific">Acanthosepion pharaonis</name>
    <name type="common">Pharaoh cuttlefish</name>
    <name type="synonym">Sepia pharaonis</name>
    <dbReference type="NCBI Taxonomy" id="158019"/>
    <lineage>
        <taxon>Eukaryota</taxon>
        <taxon>Metazoa</taxon>
        <taxon>Spiralia</taxon>
        <taxon>Lophotrochozoa</taxon>
        <taxon>Mollusca</taxon>
        <taxon>Cephalopoda</taxon>
        <taxon>Coleoidea</taxon>
        <taxon>Decapodiformes</taxon>
        <taxon>Sepiida</taxon>
        <taxon>Sepiina</taxon>
        <taxon>Sepiidae</taxon>
        <taxon>Acanthosepion</taxon>
    </lineage>
</organism>
<proteinExistence type="predicted"/>
<protein>
    <submittedName>
        <fullName evidence="1">Uncharacterized protein</fullName>
    </submittedName>
</protein>
<evidence type="ECO:0000313" key="1">
    <source>
        <dbReference type="EMBL" id="CAE1298953.1"/>
    </source>
</evidence>